<accession>A0A067PPR2</accession>
<name>A0A067PPR2_9AGAM</name>
<organism evidence="2 3">
    <name type="scientific">Jaapia argillacea MUCL 33604</name>
    <dbReference type="NCBI Taxonomy" id="933084"/>
    <lineage>
        <taxon>Eukaryota</taxon>
        <taxon>Fungi</taxon>
        <taxon>Dikarya</taxon>
        <taxon>Basidiomycota</taxon>
        <taxon>Agaricomycotina</taxon>
        <taxon>Agaricomycetes</taxon>
        <taxon>Agaricomycetidae</taxon>
        <taxon>Jaapiales</taxon>
        <taxon>Jaapiaceae</taxon>
        <taxon>Jaapia</taxon>
    </lineage>
</organism>
<proteinExistence type="predicted"/>
<dbReference type="EMBL" id="KL197721">
    <property type="protein sequence ID" value="KDQ56774.1"/>
    <property type="molecule type" value="Genomic_DNA"/>
</dbReference>
<dbReference type="HOGENOM" id="CLU_2705140_0_0_1"/>
<reference evidence="3" key="1">
    <citation type="journal article" date="2014" name="Proc. Natl. Acad. Sci. U.S.A.">
        <title>Extensive sampling of basidiomycete genomes demonstrates inadequacy of the white-rot/brown-rot paradigm for wood decay fungi.</title>
        <authorList>
            <person name="Riley R."/>
            <person name="Salamov A.A."/>
            <person name="Brown D.W."/>
            <person name="Nagy L.G."/>
            <person name="Floudas D."/>
            <person name="Held B.W."/>
            <person name="Levasseur A."/>
            <person name="Lombard V."/>
            <person name="Morin E."/>
            <person name="Otillar R."/>
            <person name="Lindquist E.A."/>
            <person name="Sun H."/>
            <person name="LaButti K.M."/>
            <person name="Schmutz J."/>
            <person name="Jabbour D."/>
            <person name="Luo H."/>
            <person name="Baker S.E."/>
            <person name="Pisabarro A.G."/>
            <person name="Walton J.D."/>
            <person name="Blanchette R.A."/>
            <person name="Henrissat B."/>
            <person name="Martin F."/>
            <person name="Cullen D."/>
            <person name="Hibbett D.S."/>
            <person name="Grigoriev I.V."/>
        </authorList>
    </citation>
    <scope>NUCLEOTIDE SEQUENCE [LARGE SCALE GENOMIC DNA]</scope>
    <source>
        <strain evidence="3">MUCL 33604</strain>
    </source>
</reference>
<evidence type="ECO:0000313" key="3">
    <source>
        <dbReference type="Proteomes" id="UP000027265"/>
    </source>
</evidence>
<gene>
    <name evidence="2" type="ORF">JAAARDRAFT_179452</name>
</gene>
<feature type="compositionally biased region" description="Basic residues" evidence="1">
    <location>
        <begin position="63"/>
        <end position="73"/>
    </location>
</feature>
<dbReference type="Proteomes" id="UP000027265">
    <property type="component" value="Unassembled WGS sequence"/>
</dbReference>
<dbReference type="InParanoid" id="A0A067PPR2"/>
<evidence type="ECO:0000256" key="1">
    <source>
        <dbReference type="SAM" id="MobiDB-lite"/>
    </source>
</evidence>
<dbReference type="AlphaFoldDB" id="A0A067PPR2"/>
<feature type="region of interest" description="Disordered" evidence="1">
    <location>
        <begin position="36"/>
        <end position="73"/>
    </location>
</feature>
<sequence length="73" mass="8182">MSASTSLYSIYNILLPFRLYFFHDTYQVATSPPIRVPELANSTSSTSARESRLQPSASVSQCKSRRSSTPQHK</sequence>
<protein>
    <submittedName>
        <fullName evidence="2">Uncharacterized protein</fullName>
    </submittedName>
</protein>
<keyword evidence="3" id="KW-1185">Reference proteome</keyword>
<feature type="compositionally biased region" description="Polar residues" evidence="1">
    <location>
        <begin position="40"/>
        <end position="62"/>
    </location>
</feature>
<evidence type="ECO:0000313" key="2">
    <source>
        <dbReference type="EMBL" id="KDQ56774.1"/>
    </source>
</evidence>